<dbReference type="AlphaFoldDB" id="A0A0P9DF77"/>
<dbReference type="InterPro" id="IPR035965">
    <property type="entry name" value="PAS-like_dom_sf"/>
</dbReference>
<comment type="caution">
    <text evidence="2">The sequence shown here is derived from an EMBL/GenBank/DDBJ whole genome shotgun (WGS) entry which is preliminary data.</text>
</comment>
<proteinExistence type="predicted"/>
<dbReference type="SMART" id="SM00091">
    <property type="entry name" value="PAS"/>
    <property type="match status" value="1"/>
</dbReference>
<dbReference type="Proteomes" id="UP000050509">
    <property type="component" value="Unassembled WGS sequence"/>
</dbReference>
<dbReference type="Pfam" id="PF08448">
    <property type="entry name" value="PAS_4"/>
    <property type="match status" value="1"/>
</dbReference>
<feature type="non-terminal residue" evidence="2">
    <location>
        <position position="116"/>
    </location>
</feature>
<dbReference type="Gene3D" id="3.30.450.20">
    <property type="entry name" value="PAS domain"/>
    <property type="match status" value="1"/>
</dbReference>
<dbReference type="PROSITE" id="PS50112">
    <property type="entry name" value="PAS"/>
    <property type="match status" value="1"/>
</dbReference>
<accession>A0A0P9DF77</accession>
<organism evidence="2 3">
    <name type="scientific">Kouleothrix aurantiaca</name>
    <dbReference type="NCBI Taxonomy" id="186479"/>
    <lineage>
        <taxon>Bacteria</taxon>
        <taxon>Bacillati</taxon>
        <taxon>Chloroflexota</taxon>
        <taxon>Chloroflexia</taxon>
        <taxon>Chloroflexales</taxon>
        <taxon>Roseiflexineae</taxon>
        <taxon>Roseiflexaceae</taxon>
        <taxon>Kouleothrix</taxon>
    </lineage>
</organism>
<feature type="domain" description="PAS" evidence="1">
    <location>
        <begin position="40"/>
        <end position="107"/>
    </location>
</feature>
<dbReference type="EMBL" id="LJCR01000779">
    <property type="protein sequence ID" value="KPV51782.1"/>
    <property type="molecule type" value="Genomic_DNA"/>
</dbReference>
<keyword evidence="3" id="KW-1185">Reference proteome</keyword>
<sequence>MDDTERQEPQKSELVALRARIAALEQELAAERQHRLYHDHLLSNVNDAIIVLNPEFRIEEWNAGAERIYGWTENEVRGKQLSSVLQQRYLDPSTTSTSAFEQLLARGAWIGMVAQR</sequence>
<dbReference type="NCBIfam" id="TIGR00229">
    <property type="entry name" value="sensory_box"/>
    <property type="match status" value="1"/>
</dbReference>
<dbReference type="InterPro" id="IPR013656">
    <property type="entry name" value="PAS_4"/>
</dbReference>
<dbReference type="CDD" id="cd00130">
    <property type="entry name" value="PAS"/>
    <property type="match status" value="1"/>
</dbReference>
<dbReference type="InterPro" id="IPR000014">
    <property type="entry name" value="PAS"/>
</dbReference>
<evidence type="ECO:0000313" key="3">
    <source>
        <dbReference type="Proteomes" id="UP000050509"/>
    </source>
</evidence>
<gene>
    <name evidence="2" type="ORF">SE17_19270</name>
</gene>
<evidence type="ECO:0000259" key="1">
    <source>
        <dbReference type="PROSITE" id="PS50112"/>
    </source>
</evidence>
<name>A0A0P9DF77_9CHLR</name>
<reference evidence="2 3" key="1">
    <citation type="submission" date="2015-09" db="EMBL/GenBank/DDBJ databases">
        <title>Draft genome sequence of Kouleothrix aurantiaca JCM 19913.</title>
        <authorList>
            <person name="Hemp J."/>
        </authorList>
    </citation>
    <scope>NUCLEOTIDE SEQUENCE [LARGE SCALE GENOMIC DNA]</scope>
    <source>
        <strain evidence="2 3">COM-B</strain>
    </source>
</reference>
<evidence type="ECO:0000313" key="2">
    <source>
        <dbReference type="EMBL" id="KPV51782.1"/>
    </source>
</evidence>
<protein>
    <recommendedName>
        <fullName evidence="1">PAS domain-containing protein</fullName>
    </recommendedName>
</protein>
<dbReference type="SUPFAM" id="SSF55785">
    <property type="entry name" value="PYP-like sensor domain (PAS domain)"/>
    <property type="match status" value="1"/>
</dbReference>